<keyword evidence="7" id="KW-0460">Magnesium</keyword>
<feature type="transmembrane region" description="Helical" evidence="8">
    <location>
        <begin position="159"/>
        <end position="176"/>
    </location>
</feature>
<feature type="transmembrane region" description="Helical" evidence="8">
    <location>
        <begin position="71"/>
        <end position="87"/>
    </location>
</feature>
<evidence type="ECO:0000256" key="5">
    <source>
        <dbReference type="ARBA" id="ARBA00022989"/>
    </source>
</evidence>
<dbReference type="GO" id="GO:0009103">
    <property type="term" value="P:lipopolysaccharide biosynthetic process"/>
    <property type="evidence" value="ECO:0007669"/>
    <property type="project" value="TreeGrafter"/>
</dbReference>
<keyword evidence="2" id="KW-1003">Cell membrane</keyword>
<feature type="transmembrane region" description="Helical" evidence="8">
    <location>
        <begin position="182"/>
        <end position="200"/>
    </location>
</feature>
<comment type="cofactor">
    <cofactor evidence="7">
        <name>Mg(2+)</name>
        <dbReference type="ChEBI" id="CHEBI:18420"/>
    </cofactor>
</comment>
<feature type="transmembrane region" description="Helical" evidence="8">
    <location>
        <begin position="295"/>
        <end position="315"/>
    </location>
</feature>
<evidence type="ECO:0000256" key="7">
    <source>
        <dbReference type="PIRSR" id="PIRSR600715-1"/>
    </source>
</evidence>
<proteinExistence type="predicted"/>
<dbReference type="EMBL" id="FMSH01000246">
    <property type="protein sequence ID" value="SCU76515.1"/>
    <property type="molecule type" value="Genomic_DNA"/>
</dbReference>
<protein>
    <submittedName>
        <fullName evidence="9">Glycosyl transferase family protein</fullName>
    </submittedName>
</protein>
<dbReference type="PROSITE" id="PS01348">
    <property type="entry name" value="MRAY_2"/>
    <property type="match status" value="1"/>
</dbReference>
<keyword evidence="5 8" id="KW-1133">Transmembrane helix</keyword>
<evidence type="ECO:0000313" key="9">
    <source>
        <dbReference type="EMBL" id="SCU76515.1"/>
    </source>
</evidence>
<dbReference type="PANTHER" id="PTHR22926">
    <property type="entry name" value="PHOSPHO-N-ACETYLMURAMOYL-PENTAPEPTIDE-TRANSFERASE"/>
    <property type="match status" value="1"/>
</dbReference>
<dbReference type="Pfam" id="PF00953">
    <property type="entry name" value="Glycos_transf_4"/>
    <property type="match status" value="1"/>
</dbReference>
<organism evidence="9">
    <name type="scientific">Cupriavidus necator</name>
    <name type="common">Alcaligenes eutrophus</name>
    <name type="synonym">Ralstonia eutropha</name>
    <dbReference type="NCBI Taxonomy" id="106590"/>
    <lineage>
        <taxon>Bacteria</taxon>
        <taxon>Pseudomonadati</taxon>
        <taxon>Pseudomonadota</taxon>
        <taxon>Betaproteobacteria</taxon>
        <taxon>Burkholderiales</taxon>
        <taxon>Burkholderiaceae</taxon>
        <taxon>Cupriavidus</taxon>
    </lineage>
</organism>
<dbReference type="GO" id="GO:0005886">
    <property type="term" value="C:plasma membrane"/>
    <property type="evidence" value="ECO:0007669"/>
    <property type="project" value="UniProtKB-SubCell"/>
</dbReference>
<dbReference type="GO" id="GO:0044038">
    <property type="term" value="P:cell wall macromolecule biosynthetic process"/>
    <property type="evidence" value="ECO:0007669"/>
    <property type="project" value="TreeGrafter"/>
</dbReference>
<feature type="transmembrane region" description="Helical" evidence="8">
    <location>
        <begin position="47"/>
        <end position="65"/>
    </location>
</feature>
<reference evidence="9" key="1">
    <citation type="submission" date="2016-09" db="EMBL/GenBank/DDBJ databases">
        <authorList>
            <person name="Capua I."/>
            <person name="De Benedictis P."/>
            <person name="Joannis T."/>
            <person name="Lombin L.H."/>
            <person name="Cattoli G."/>
        </authorList>
    </citation>
    <scope>NUCLEOTIDE SEQUENCE</scope>
    <source>
        <strain evidence="9">B9</strain>
    </source>
</reference>
<keyword evidence="4 8" id="KW-0812">Transmembrane</keyword>
<feature type="transmembrane region" description="Helical" evidence="8">
    <location>
        <begin position="129"/>
        <end position="147"/>
    </location>
</feature>
<evidence type="ECO:0000256" key="1">
    <source>
        <dbReference type="ARBA" id="ARBA00004651"/>
    </source>
</evidence>
<feature type="binding site" evidence="7">
    <location>
        <position position="151"/>
    </location>
    <ligand>
        <name>Mg(2+)</name>
        <dbReference type="ChEBI" id="CHEBI:18420"/>
    </ligand>
</feature>
<comment type="subcellular location">
    <subcellularLocation>
        <location evidence="1">Cell membrane</location>
        <topology evidence="1">Multi-pass membrane protein</topology>
    </subcellularLocation>
</comment>
<accession>A0A1K0IHM8</accession>
<dbReference type="PANTHER" id="PTHR22926:SF3">
    <property type="entry name" value="UNDECAPRENYL-PHOSPHATE ALPHA-N-ACETYLGLUCOSAMINYL 1-PHOSPHATE TRANSFERASE"/>
    <property type="match status" value="1"/>
</dbReference>
<sequence length="354" mass="38718">MFELFWLPAIAALLSAGAVLILRPLATRGGLLDHPGGRKRHEGSTPLVGGVAILIAVWVSTAMFVRGYDHYTPLYIGLTLLALVGLFDDLNGIPPLSKLAFQFTAAILMTSWGEVYLHSLGDLLNKRDVILYAWGIPLTLLAVLAVVNAINMTDGMDGLAGGLSFIVFGWFAWLANDIGNPGAYRICLLVCGAIAGFLLFNMPSPLRRRLVFLGDAGSLLLGYGISWFAVELSQKEYNPAGHVPPAVMLWVVGLILIDLLAVVLRRAIQGKNPLAADRTHLHHLLLRAGLNSKQAVWFLLIGNFLLGLIGVIAWKQGVPESILFVAFLLLTGIHLLIMQRAWVVIRWIRRLRSR</sequence>
<dbReference type="InterPro" id="IPR018480">
    <property type="entry name" value="PNAcMuramoyl-5peptid_Trfase_CS"/>
</dbReference>
<dbReference type="InterPro" id="IPR000715">
    <property type="entry name" value="Glycosyl_transferase_4"/>
</dbReference>
<feature type="transmembrane region" description="Helical" evidence="8">
    <location>
        <begin position="212"/>
        <end position="230"/>
    </location>
</feature>
<dbReference type="GO" id="GO:0071555">
    <property type="term" value="P:cell wall organization"/>
    <property type="evidence" value="ECO:0007669"/>
    <property type="project" value="TreeGrafter"/>
</dbReference>
<feature type="transmembrane region" description="Helical" evidence="8">
    <location>
        <begin position="242"/>
        <end position="264"/>
    </location>
</feature>
<name>A0A1K0IHM8_CUPNE</name>
<gene>
    <name evidence="9" type="ORF">CNECB9_320033</name>
</gene>
<dbReference type="GO" id="GO:0046872">
    <property type="term" value="F:metal ion binding"/>
    <property type="evidence" value="ECO:0007669"/>
    <property type="project" value="UniProtKB-KW"/>
</dbReference>
<feature type="transmembrane region" description="Helical" evidence="8">
    <location>
        <begin position="99"/>
        <end position="117"/>
    </location>
</feature>
<evidence type="ECO:0000256" key="8">
    <source>
        <dbReference type="SAM" id="Phobius"/>
    </source>
</evidence>
<feature type="binding site" evidence="7">
    <location>
        <position position="215"/>
    </location>
    <ligand>
        <name>Mg(2+)</name>
        <dbReference type="ChEBI" id="CHEBI:18420"/>
    </ligand>
</feature>
<dbReference type="GO" id="GO:0016780">
    <property type="term" value="F:phosphotransferase activity, for other substituted phosphate groups"/>
    <property type="evidence" value="ECO:0007669"/>
    <property type="project" value="InterPro"/>
</dbReference>
<keyword evidence="7" id="KW-0479">Metal-binding</keyword>
<keyword evidence="6 8" id="KW-0472">Membrane</keyword>
<feature type="transmembrane region" description="Helical" evidence="8">
    <location>
        <begin position="6"/>
        <end position="26"/>
    </location>
</feature>
<dbReference type="RefSeq" id="WP_340526041.1">
    <property type="nucleotide sequence ID" value="NZ_FMSH01000246.1"/>
</dbReference>
<dbReference type="AlphaFoldDB" id="A0A1K0IHM8"/>
<keyword evidence="3 9" id="KW-0808">Transferase</keyword>
<evidence type="ECO:0000256" key="2">
    <source>
        <dbReference type="ARBA" id="ARBA00022475"/>
    </source>
</evidence>
<evidence type="ECO:0000256" key="3">
    <source>
        <dbReference type="ARBA" id="ARBA00022679"/>
    </source>
</evidence>
<feature type="transmembrane region" description="Helical" evidence="8">
    <location>
        <begin position="321"/>
        <end position="345"/>
    </location>
</feature>
<evidence type="ECO:0000256" key="4">
    <source>
        <dbReference type="ARBA" id="ARBA00022692"/>
    </source>
</evidence>
<evidence type="ECO:0000256" key="6">
    <source>
        <dbReference type="ARBA" id="ARBA00023136"/>
    </source>
</evidence>
<dbReference type="CDD" id="cd06853">
    <property type="entry name" value="GT_WecA_like"/>
    <property type="match status" value="1"/>
</dbReference>